<proteinExistence type="predicted"/>
<keyword evidence="1" id="KW-0378">Hydrolase</keyword>
<name>A0ACB7WML4_DIOAL</name>
<gene>
    <name evidence="1" type="ORF">IHE45_03G078200</name>
</gene>
<evidence type="ECO:0000313" key="2">
    <source>
        <dbReference type="Proteomes" id="UP000827976"/>
    </source>
</evidence>
<accession>A0ACB7WML4</accession>
<evidence type="ECO:0000313" key="1">
    <source>
        <dbReference type="EMBL" id="KAH7689149.1"/>
    </source>
</evidence>
<keyword evidence="2" id="KW-1185">Reference proteome</keyword>
<dbReference type="Proteomes" id="UP000827976">
    <property type="component" value="Chromosome 3"/>
</dbReference>
<protein>
    <submittedName>
        <fullName evidence="1">P-loop containing nucleoside triphosphate hydrolase protein</fullName>
    </submittedName>
</protein>
<reference evidence="2" key="1">
    <citation type="journal article" date="2022" name="Nat. Commun.">
        <title>Chromosome evolution and the genetic basis of agronomically important traits in greater yam.</title>
        <authorList>
            <person name="Bredeson J.V."/>
            <person name="Lyons J.B."/>
            <person name="Oniyinde I.O."/>
            <person name="Okereke N.R."/>
            <person name="Kolade O."/>
            <person name="Nnabue I."/>
            <person name="Nwadili C.O."/>
            <person name="Hribova E."/>
            <person name="Parker M."/>
            <person name="Nwogha J."/>
            <person name="Shu S."/>
            <person name="Carlson J."/>
            <person name="Kariba R."/>
            <person name="Muthemba S."/>
            <person name="Knop K."/>
            <person name="Barton G.J."/>
            <person name="Sherwood A.V."/>
            <person name="Lopez-Montes A."/>
            <person name="Asiedu R."/>
            <person name="Jamnadass R."/>
            <person name="Muchugi A."/>
            <person name="Goodstein D."/>
            <person name="Egesi C.N."/>
            <person name="Featherston J."/>
            <person name="Asfaw A."/>
            <person name="Simpson G.G."/>
            <person name="Dolezel J."/>
            <person name="Hendre P.S."/>
            <person name="Van Deynze A."/>
            <person name="Kumar P.L."/>
            <person name="Obidiegwu J.E."/>
            <person name="Bhattacharjee R."/>
            <person name="Rokhsar D.S."/>
        </authorList>
    </citation>
    <scope>NUCLEOTIDE SEQUENCE [LARGE SCALE GENOMIC DNA]</scope>
    <source>
        <strain evidence="2">cv. TDa95/00328</strain>
    </source>
</reference>
<sequence>MHVVCSLFDASSCLASSLGRELPRQTACVIKTNKQTTKERNKLMAEVAVGFLVQKLCDLLVQEAINLYGVRGEVEWLERELGRMQCFLKDADAKKNKGDDERVKNWVTKMRDLAYEAEDIIDNFMDLNLRRSLVYEAEEVIDTVMDSNPRGFLDTILDFNLRCFLDTVRRIHGNIRNTFESNVSKRRKIGMDIDGIKDKLKKLSESRKLYGIANIGETTGTTSQSRSQNVIPILPQLTDDIDMVGFVDEKEKIVRELVNINNTDRSVISIVGMGGLGKTTLAKSVYNDHKVKRSFDIFAWVIISQEYTIHEVLKRISSEVSATPLADTIIDLSVAISKQLMKGKYLIVLDDVWEENVCLELSKVFPNVKNGSRVVITTRIKNVAVFAYPPSQRHDLRLLNEKESKELFLRKAFPRQDIKTCCPTYLVEYAHQLVERCGGLPLALVVLGGLVSTKAQTQGAWRKVVESMKGQFVEGGDRCLEILALSYNDLPYYLKTCFLYFGCFKEDEQIFTETLIRLWSAEGFLPTKNGKAIDEFGSDCLEELAQRCLIQVIEMKYHGGKYCRIHDLLRDMCISEAQENKFLEIYQNDTANCATMANAARRLIIFNKMETLNYSNSYLRGLLFYEYIDYDTPKGWLGKFKLLRVLHLKNEYMPEIPREIKSLIHLRYLQLDFLVLKEVPSWIGHLHNLQTFIVSSDKLEKISDSLWTIGNLRHVNLSMSGRADPPNMGNNVPKNLQTLKMVHAGSWIGNTLPKLTNLCELGIVGVSNDHADALSSSLQKLGRLASLSIKGYHEIPSDIITAFSNQHCLENLSLNGSLNRKRLPYNDEFPQQLVKLTLGFSNLEQDPMVTLEKLPCLKYLTLFHAYIGKQMICSATGFPQLLALSIFYLDELEEWKIEEKAMSFLKYLSIGKCDRLKMIPEGLKNVPLNRLDLFVMSKEFKTRVKKNTGEDWYKIQHVPNMSIIPKDEEIVEEIAEEINNI</sequence>
<organism evidence="1 2">
    <name type="scientific">Dioscorea alata</name>
    <name type="common">Purple yam</name>
    <dbReference type="NCBI Taxonomy" id="55571"/>
    <lineage>
        <taxon>Eukaryota</taxon>
        <taxon>Viridiplantae</taxon>
        <taxon>Streptophyta</taxon>
        <taxon>Embryophyta</taxon>
        <taxon>Tracheophyta</taxon>
        <taxon>Spermatophyta</taxon>
        <taxon>Magnoliopsida</taxon>
        <taxon>Liliopsida</taxon>
        <taxon>Dioscoreales</taxon>
        <taxon>Dioscoreaceae</taxon>
        <taxon>Dioscorea</taxon>
    </lineage>
</organism>
<dbReference type="EMBL" id="CM037013">
    <property type="protein sequence ID" value="KAH7689149.1"/>
    <property type="molecule type" value="Genomic_DNA"/>
</dbReference>
<comment type="caution">
    <text evidence="1">The sequence shown here is derived from an EMBL/GenBank/DDBJ whole genome shotgun (WGS) entry which is preliminary data.</text>
</comment>